<reference evidence="3" key="1">
    <citation type="journal article" date="2021" name="Nat. Commun.">
        <title>Genetic determinants of endophytism in the Arabidopsis root mycobiome.</title>
        <authorList>
            <person name="Mesny F."/>
            <person name="Miyauchi S."/>
            <person name="Thiergart T."/>
            <person name="Pickel B."/>
            <person name="Atanasova L."/>
            <person name="Karlsson M."/>
            <person name="Huettel B."/>
            <person name="Barry K.W."/>
            <person name="Haridas S."/>
            <person name="Chen C."/>
            <person name="Bauer D."/>
            <person name="Andreopoulos W."/>
            <person name="Pangilinan J."/>
            <person name="LaButti K."/>
            <person name="Riley R."/>
            <person name="Lipzen A."/>
            <person name="Clum A."/>
            <person name="Drula E."/>
            <person name="Henrissat B."/>
            <person name="Kohler A."/>
            <person name="Grigoriev I.V."/>
            <person name="Martin F.M."/>
            <person name="Hacquard S."/>
        </authorList>
    </citation>
    <scope>NUCLEOTIDE SEQUENCE</scope>
    <source>
        <strain evidence="3">MPI-CAGE-CH-0243</strain>
    </source>
</reference>
<accession>A0A9P9E7G0</accession>
<keyword evidence="2" id="KW-0472">Membrane</keyword>
<name>A0A9P9E7G0_9PLEO</name>
<keyword evidence="2" id="KW-1133">Transmembrane helix</keyword>
<sequence>MIPTSPQRAQVRGQPVSFFANANLYTIEEGSSHSKSMASSDLNVENGSSRHGSLTALPKWDPPPTPRRTPLSHIQNPKRAFTRPHTRQSSEEAMLEKNTRAQDAERGRNDNDSSGASTPVKKARFRKSRMMFWLILVAVSIILLAIILGAVLGTFLNPKRNTPQPAVTEIPSSNTPTPTSNPNGQTPIPTTSMRLKSLATTGWSVPGSQGYFVVWLFSQNKDGYLDRHTFNSSTGNWIRVTNFAKAKPGTPLTAFSLDAKSTADQLNYNLGSTQYQTSVVYLDDKNYLSEWIFPDNGPAVGTPGTLNKQKYIAIDGTGLASYWPKVMYQGLSGEIREAYFQCGRNDVCWQDIVLDTSEARNGTRLVAVPMANELSVTGLFYQEPDGRVVNYEENTNVSSAVWTNNAFANLIPSNSSVAAFSTVRTGLPNESKLNTYLMWQDKNNTIQVSWTENDKGWRGPITHEALRGANNNTALTCLTGIIPIAAGTELARCYFQAGSSVRQVSFDGSSWSVVGTVPVNF</sequence>
<feature type="transmembrane region" description="Helical" evidence="2">
    <location>
        <begin position="131"/>
        <end position="156"/>
    </location>
</feature>
<dbReference type="EMBL" id="JAGMWT010000003">
    <property type="protein sequence ID" value="KAH7132323.1"/>
    <property type="molecule type" value="Genomic_DNA"/>
</dbReference>
<gene>
    <name evidence="3" type="ORF">B0J11DRAFT_222954</name>
</gene>
<protein>
    <recommendedName>
        <fullName evidence="5">Fucose-specific lectin</fullName>
    </recommendedName>
</protein>
<dbReference type="Gene3D" id="2.120.10.70">
    <property type="entry name" value="Fucose-specific lectin"/>
    <property type="match status" value="1"/>
</dbReference>
<dbReference type="OrthoDB" id="3800077at2759"/>
<keyword evidence="4" id="KW-1185">Reference proteome</keyword>
<evidence type="ECO:0000256" key="2">
    <source>
        <dbReference type="SAM" id="Phobius"/>
    </source>
</evidence>
<evidence type="ECO:0000313" key="4">
    <source>
        <dbReference type="Proteomes" id="UP000700596"/>
    </source>
</evidence>
<dbReference type="Proteomes" id="UP000700596">
    <property type="component" value="Unassembled WGS sequence"/>
</dbReference>
<proteinExistence type="predicted"/>
<feature type="region of interest" description="Disordered" evidence="1">
    <location>
        <begin position="162"/>
        <end position="191"/>
    </location>
</feature>
<organism evidence="3 4">
    <name type="scientific">Dendryphion nanum</name>
    <dbReference type="NCBI Taxonomy" id="256645"/>
    <lineage>
        <taxon>Eukaryota</taxon>
        <taxon>Fungi</taxon>
        <taxon>Dikarya</taxon>
        <taxon>Ascomycota</taxon>
        <taxon>Pezizomycotina</taxon>
        <taxon>Dothideomycetes</taxon>
        <taxon>Pleosporomycetidae</taxon>
        <taxon>Pleosporales</taxon>
        <taxon>Torulaceae</taxon>
        <taxon>Dendryphion</taxon>
    </lineage>
</organism>
<feature type="compositionally biased region" description="Basic and acidic residues" evidence="1">
    <location>
        <begin position="88"/>
        <end position="111"/>
    </location>
</feature>
<feature type="compositionally biased region" description="Polar residues" evidence="1">
    <location>
        <begin position="34"/>
        <end position="52"/>
    </location>
</feature>
<feature type="region of interest" description="Disordered" evidence="1">
    <location>
        <begin position="34"/>
        <end position="120"/>
    </location>
</feature>
<dbReference type="SUPFAM" id="SSF89372">
    <property type="entry name" value="Fucose-specific lectin"/>
    <property type="match status" value="1"/>
</dbReference>
<evidence type="ECO:0000313" key="3">
    <source>
        <dbReference type="EMBL" id="KAH7132323.1"/>
    </source>
</evidence>
<keyword evidence="2" id="KW-0812">Transmembrane</keyword>
<evidence type="ECO:0008006" key="5">
    <source>
        <dbReference type="Google" id="ProtNLM"/>
    </source>
</evidence>
<comment type="caution">
    <text evidence="3">The sequence shown here is derived from an EMBL/GenBank/DDBJ whole genome shotgun (WGS) entry which is preliminary data.</text>
</comment>
<dbReference type="AlphaFoldDB" id="A0A9P9E7G0"/>
<evidence type="ECO:0000256" key="1">
    <source>
        <dbReference type="SAM" id="MobiDB-lite"/>
    </source>
</evidence>
<feature type="compositionally biased region" description="Low complexity" evidence="1">
    <location>
        <begin position="171"/>
        <end position="183"/>
    </location>
</feature>